<dbReference type="SUPFAM" id="SSF52540">
    <property type="entry name" value="P-loop containing nucleoside triphosphate hydrolases"/>
    <property type="match status" value="1"/>
</dbReference>
<dbReference type="AlphaFoldDB" id="A0A543KNS4"/>
<evidence type="ECO:0000256" key="2">
    <source>
        <dbReference type="ARBA" id="ARBA00022448"/>
    </source>
</evidence>
<dbReference type="PANTHER" id="PTHR42711:SF19">
    <property type="entry name" value="DOXORUBICIN RESISTANCE ATP-BINDING PROTEIN DRRA"/>
    <property type="match status" value="1"/>
</dbReference>
<dbReference type="SMART" id="SM00382">
    <property type="entry name" value="AAA"/>
    <property type="match status" value="1"/>
</dbReference>
<evidence type="ECO:0000256" key="3">
    <source>
        <dbReference type="ARBA" id="ARBA00022741"/>
    </source>
</evidence>
<dbReference type="GO" id="GO:0005886">
    <property type="term" value="C:plasma membrane"/>
    <property type="evidence" value="ECO:0007669"/>
    <property type="project" value="UniProtKB-SubCell"/>
</dbReference>
<dbReference type="OrthoDB" id="9804819at2"/>
<dbReference type="InterPro" id="IPR003439">
    <property type="entry name" value="ABC_transporter-like_ATP-bd"/>
</dbReference>
<reference evidence="7 8" key="1">
    <citation type="submission" date="2019-06" db="EMBL/GenBank/DDBJ databases">
        <title>Sequencing the genomes of 1000 actinobacteria strains.</title>
        <authorList>
            <person name="Klenk H.-P."/>
        </authorList>
    </citation>
    <scope>NUCLEOTIDE SEQUENCE [LARGE SCALE GENOMIC DNA]</scope>
    <source>
        <strain evidence="7 8">DSM 12362</strain>
    </source>
</reference>
<dbReference type="GO" id="GO:0005524">
    <property type="term" value="F:ATP binding"/>
    <property type="evidence" value="ECO:0007669"/>
    <property type="project" value="UniProtKB-KW"/>
</dbReference>
<protein>
    <submittedName>
        <fullName evidence="7">ABC-2 type transport system ATP-binding protein</fullName>
    </submittedName>
</protein>
<feature type="domain" description="ABC transporter" evidence="6">
    <location>
        <begin position="10"/>
        <end position="239"/>
    </location>
</feature>
<evidence type="ECO:0000313" key="7">
    <source>
        <dbReference type="EMBL" id="TQM96718.1"/>
    </source>
</evidence>
<dbReference type="Pfam" id="PF00005">
    <property type="entry name" value="ABC_tran"/>
    <property type="match status" value="1"/>
</dbReference>
<gene>
    <name evidence="7" type="ORF">FB476_1608</name>
</gene>
<comment type="caution">
    <text evidence="7">The sequence shown here is derived from an EMBL/GenBank/DDBJ whole genome shotgun (WGS) entry which is preliminary data.</text>
</comment>
<dbReference type="GO" id="GO:0016887">
    <property type="term" value="F:ATP hydrolysis activity"/>
    <property type="evidence" value="ECO:0007669"/>
    <property type="project" value="InterPro"/>
</dbReference>
<keyword evidence="3" id="KW-0547">Nucleotide-binding</keyword>
<keyword evidence="5" id="KW-0046">Antibiotic resistance</keyword>
<evidence type="ECO:0000259" key="6">
    <source>
        <dbReference type="PROSITE" id="PS50893"/>
    </source>
</evidence>
<dbReference type="RefSeq" id="WP_141818298.1">
    <property type="nucleotide sequence ID" value="NZ_BAAAIL010000004.1"/>
</dbReference>
<evidence type="ECO:0000256" key="1">
    <source>
        <dbReference type="ARBA" id="ARBA00004202"/>
    </source>
</evidence>
<dbReference type="GO" id="GO:0046677">
    <property type="term" value="P:response to antibiotic"/>
    <property type="evidence" value="ECO:0007669"/>
    <property type="project" value="UniProtKB-KW"/>
</dbReference>
<organism evidence="7 8">
    <name type="scientific">Ornithinimicrobium humiphilum</name>
    <dbReference type="NCBI Taxonomy" id="125288"/>
    <lineage>
        <taxon>Bacteria</taxon>
        <taxon>Bacillati</taxon>
        <taxon>Actinomycetota</taxon>
        <taxon>Actinomycetes</taxon>
        <taxon>Micrococcales</taxon>
        <taxon>Ornithinimicrobiaceae</taxon>
        <taxon>Ornithinimicrobium</taxon>
    </lineage>
</organism>
<dbReference type="InterPro" id="IPR003593">
    <property type="entry name" value="AAA+_ATPase"/>
</dbReference>
<keyword evidence="8" id="KW-1185">Reference proteome</keyword>
<dbReference type="Gene3D" id="3.40.50.300">
    <property type="entry name" value="P-loop containing nucleotide triphosphate hydrolases"/>
    <property type="match status" value="1"/>
</dbReference>
<evidence type="ECO:0000256" key="4">
    <source>
        <dbReference type="ARBA" id="ARBA00022840"/>
    </source>
</evidence>
<dbReference type="PROSITE" id="PS50893">
    <property type="entry name" value="ABC_TRANSPORTER_2"/>
    <property type="match status" value="1"/>
</dbReference>
<accession>A0A543KNS4</accession>
<dbReference type="InterPro" id="IPR027417">
    <property type="entry name" value="P-loop_NTPase"/>
</dbReference>
<name>A0A543KNS4_9MICO</name>
<comment type="subcellular location">
    <subcellularLocation>
        <location evidence="1">Cell membrane</location>
        <topology evidence="1">Peripheral membrane protein</topology>
    </subcellularLocation>
</comment>
<evidence type="ECO:0000256" key="5">
    <source>
        <dbReference type="ARBA" id="ARBA00023251"/>
    </source>
</evidence>
<keyword evidence="2" id="KW-0813">Transport</keyword>
<dbReference type="PANTHER" id="PTHR42711">
    <property type="entry name" value="ABC TRANSPORTER ATP-BINDING PROTEIN"/>
    <property type="match status" value="1"/>
</dbReference>
<sequence>MTYTQDRAVIELRGVTQAYGTTQVLRGVDLTIGAGVHALLGPNGAGKTTLVGILTTLRPHDAGEVRVLGLDPRTEGPEIRRRISVTGQFAAVDAVLTGTENLVMMGRLLGLPTRRARTRAEELLARFDLTDAARRPVRTWSGGMRRRLDLAVSLIWPPEVLVLDEPTTGLDTRSRLALWAQVEALAAAGTTVVLTTQYLEEADRLADRVCVLDGGRVVADGTPADLKELVGGSVLAVFDDAGAVVEERSTDGSSADVARVAAELAARHPDLHVELRTPTLDDAFLRLTGHHAEQEEAA</sequence>
<dbReference type="Proteomes" id="UP000315133">
    <property type="component" value="Unassembled WGS sequence"/>
</dbReference>
<keyword evidence="4 7" id="KW-0067">ATP-binding</keyword>
<dbReference type="EMBL" id="VFPU01000001">
    <property type="protein sequence ID" value="TQM96718.1"/>
    <property type="molecule type" value="Genomic_DNA"/>
</dbReference>
<proteinExistence type="predicted"/>
<dbReference type="InterPro" id="IPR050763">
    <property type="entry name" value="ABC_transporter_ATP-binding"/>
</dbReference>
<evidence type="ECO:0000313" key="8">
    <source>
        <dbReference type="Proteomes" id="UP000315133"/>
    </source>
</evidence>